<name>A0A191UDN5_9BURK</name>
<dbReference type="RefSeq" id="WP_068948001.1">
    <property type="nucleotide sequence ID" value="NZ_CP015922.1"/>
</dbReference>
<reference evidence="3" key="1">
    <citation type="submission" date="2016-05" db="EMBL/GenBank/DDBJ databases">
        <title>Polynucleobacter sp. QLW-P1FAT50C-4 genome.</title>
        <authorList>
            <person name="Hahn M.W."/>
        </authorList>
    </citation>
    <scope>NUCLEOTIDE SEQUENCE [LARGE SCALE GENOMIC DNA]</scope>
    <source>
        <strain evidence="3">QLW-P1FAT50C-4</strain>
    </source>
</reference>
<dbReference type="SUPFAM" id="SSF50249">
    <property type="entry name" value="Nucleic acid-binding proteins"/>
    <property type="match status" value="1"/>
</dbReference>
<dbReference type="KEGG" id="pwu:A8O14_02140"/>
<dbReference type="AlphaFoldDB" id="A0A191UDN5"/>
<comment type="function">
    <text evidence="1">Involved in the restart of stalled replication forks, which reloads the replicative helicase on sites other than the origin of replication; the PriA-PriB pathway is the major replication restart pathway. During primosome assembly it facilitates complex formation between PriA and DnaT on DNA; stabilizes PriA on DNA. Stimulates the DNA unwinding activity of PriA helicase.</text>
</comment>
<comment type="similarity">
    <text evidence="1">Belongs to the PriB family.</text>
</comment>
<gene>
    <name evidence="1" type="primary">priB</name>
    <name evidence="2" type="ORF">A8O14_02140</name>
</gene>
<dbReference type="STRING" id="1743168.A8O14_02140"/>
<dbReference type="Proteomes" id="UP000078463">
    <property type="component" value="Chromosome"/>
</dbReference>
<dbReference type="HAMAP" id="MF_00720">
    <property type="entry name" value="PriB"/>
    <property type="match status" value="1"/>
</dbReference>
<dbReference type="EMBL" id="CP015922">
    <property type="protein sequence ID" value="ANI98996.1"/>
    <property type="molecule type" value="Genomic_DNA"/>
</dbReference>
<accession>A0A191UDN5</accession>
<dbReference type="OrthoDB" id="5296916at2"/>
<dbReference type="PIRSF" id="PIRSF003135">
    <property type="entry name" value="Primosomal_n"/>
    <property type="match status" value="1"/>
</dbReference>
<keyword evidence="1" id="KW-0235">DNA replication</keyword>
<dbReference type="NCBIfam" id="TIGR04418">
    <property type="entry name" value="PriB_gamma"/>
    <property type="match status" value="1"/>
</dbReference>
<evidence type="ECO:0000313" key="3">
    <source>
        <dbReference type="Proteomes" id="UP000078463"/>
    </source>
</evidence>
<keyword evidence="1" id="KW-0639">Primosome</keyword>
<dbReference type="GO" id="GO:0006269">
    <property type="term" value="P:DNA replication, synthesis of primer"/>
    <property type="evidence" value="ECO:0007669"/>
    <property type="project" value="UniProtKB-KW"/>
</dbReference>
<dbReference type="Gene3D" id="2.40.50.140">
    <property type="entry name" value="Nucleic acid-binding proteins"/>
    <property type="match status" value="1"/>
</dbReference>
<evidence type="ECO:0000313" key="2">
    <source>
        <dbReference type="EMBL" id="ANI98996.1"/>
    </source>
</evidence>
<organism evidence="2 3">
    <name type="scientific">Polynucleobacter wuianus</name>
    <dbReference type="NCBI Taxonomy" id="1743168"/>
    <lineage>
        <taxon>Bacteria</taxon>
        <taxon>Pseudomonadati</taxon>
        <taxon>Pseudomonadota</taxon>
        <taxon>Betaproteobacteria</taxon>
        <taxon>Burkholderiales</taxon>
        <taxon>Burkholderiaceae</taxon>
        <taxon>Polynucleobacter</taxon>
    </lineage>
</organism>
<dbReference type="GO" id="GO:1990077">
    <property type="term" value="C:primosome complex"/>
    <property type="evidence" value="ECO:0007669"/>
    <property type="project" value="UniProtKB-UniRule"/>
</dbReference>
<proteinExistence type="inferred from homology"/>
<dbReference type="GO" id="GO:0003697">
    <property type="term" value="F:single-stranded DNA binding"/>
    <property type="evidence" value="ECO:0007669"/>
    <property type="project" value="UniProtKB-UniRule"/>
</dbReference>
<comment type="subunit">
    <text evidence="1">Homodimer. Interacts with PriA and DnaT. Component of the replication restart primosome. Primosome assembly occurs via a 'hand-off' mechanism. PriA binds to replication forks, subsequently PriB then DnaT bind; DnaT then displaces ssDNA to generate the helicase loading substrate.</text>
</comment>
<protein>
    <recommendedName>
        <fullName evidence="1">Replication restart protein PriB</fullName>
    </recommendedName>
</protein>
<dbReference type="InterPro" id="IPR023646">
    <property type="entry name" value="Prisomal_replication_PriB"/>
</dbReference>
<evidence type="ECO:0000256" key="1">
    <source>
        <dbReference type="HAMAP-Rule" id="MF_00720"/>
    </source>
</evidence>
<sequence>MNHFTLTAILVSKDAIRFTPAGIPVMHCQLEHSGEANEVGVARKIQMSVEAMAIGPIQKDLERMDLGAEAVFEGFLAPKTLRNQRLVFHITHIQLKN</sequence>
<dbReference type="Pfam" id="PF22657">
    <property type="entry name" value="SSB_1"/>
    <property type="match status" value="1"/>
</dbReference>
<keyword evidence="1" id="KW-0238">DNA-binding</keyword>
<dbReference type="InterPro" id="IPR012340">
    <property type="entry name" value="NA-bd_OB-fold"/>
</dbReference>
<keyword evidence="3" id="KW-1185">Reference proteome</keyword>